<organism evidence="2 3">
    <name type="scientific">Coraliomargarita algicola</name>
    <dbReference type="NCBI Taxonomy" id="3092156"/>
    <lineage>
        <taxon>Bacteria</taxon>
        <taxon>Pseudomonadati</taxon>
        <taxon>Verrucomicrobiota</taxon>
        <taxon>Opitutia</taxon>
        <taxon>Puniceicoccales</taxon>
        <taxon>Coraliomargaritaceae</taxon>
        <taxon>Coraliomargarita</taxon>
    </lineage>
</organism>
<evidence type="ECO:0000259" key="1">
    <source>
        <dbReference type="Pfam" id="PF06719"/>
    </source>
</evidence>
<protein>
    <submittedName>
        <fullName evidence="2">AraC family transcriptional regulator</fullName>
    </submittedName>
</protein>
<gene>
    <name evidence="2" type="ORF">SH580_08850</name>
</gene>
<evidence type="ECO:0000313" key="3">
    <source>
        <dbReference type="Proteomes" id="UP001324993"/>
    </source>
</evidence>
<feature type="domain" description="Transcription regulator HTH AraC N-terminal" evidence="1">
    <location>
        <begin position="24"/>
        <end position="121"/>
    </location>
</feature>
<name>A0ABZ0RXT0_9BACT</name>
<dbReference type="PANTHER" id="PTHR43436">
    <property type="entry name" value="ARAC-FAMILY TRANSCRIPTIONAL REGULATOR"/>
    <property type="match status" value="1"/>
</dbReference>
<reference evidence="2 3" key="1">
    <citation type="submission" date="2023-11" db="EMBL/GenBank/DDBJ databases">
        <title>Coraliomargarita sp. nov., isolated from marine algae.</title>
        <authorList>
            <person name="Lee J.K."/>
            <person name="Baek J.H."/>
            <person name="Kim J.M."/>
            <person name="Choi D.G."/>
            <person name="Jeon C.O."/>
        </authorList>
    </citation>
    <scope>NUCLEOTIDE SEQUENCE [LARGE SCALE GENOMIC DNA]</scope>
    <source>
        <strain evidence="2 3">J2-16</strain>
    </source>
</reference>
<sequence>MHTESIQQLIQSRLHQDGMVETGIKGVQLFRVTKPMSCAPAIYKPTVVAIVSGAKEAILDGKRYVYDNSRYLCCSISLPVEAGTPTASPDNPLLGAYISLDTRVMTQLAIEMESAAGAIAKPSSGHSRLALHSLAGTTLSAKPCCDYYSYVVTPWIHRCWAKPDYGSCTTPY</sequence>
<accession>A0ABZ0RXT0</accession>
<dbReference type="Proteomes" id="UP001324993">
    <property type="component" value="Chromosome"/>
</dbReference>
<dbReference type="EMBL" id="CP138858">
    <property type="protein sequence ID" value="WPJ97819.1"/>
    <property type="molecule type" value="Genomic_DNA"/>
</dbReference>
<dbReference type="PANTHER" id="PTHR43436:SF1">
    <property type="entry name" value="TRANSCRIPTIONAL REGULATORY PROTEIN"/>
    <property type="match status" value="1"/>
</dbReference>
<proteinExistence type="predicted"/>
<dbReference type="InterPro" id="IPR009594">
    <property type="entry name" value="Tscrpt_reg_HTH_AraC_N"/>
</dbReference>
<keyword evidence="3" id="KW-1185">Reference proteome</keyword>
<dbReference type="Pfam" id="PF06719">
    <property type="entry name" value="AraC_N"/>
    <property type="match status" value="1"/>
</dbReference>
<evidence type="ECO:0000313" key="2">
    <source>
        <dbReference type="EMBL" id="WPJ97819.1"/>
    </source>
</evidence>